<dbReference type="InParanoid" id="K1PIM1"/>
<dbReference type="InterPro" id="IPR001870">
    <property type="entry name" value="B30.2/SPRY"/>
</dbReference>
<name>K1PIM1_MAGGI</name>
<dbReference type="HOGENOM" id="CLU_1367420_0_0_1"/>
<evidence type="ECO:0000313" key="1">
    <source>
        <dbReference type="EMBL" id="EKC18734.1"/>
    </source>
</evidence>
<dbReference type="SUPFAM" id="SSF49899">
    <property type="entry name" value="Concanavalin A-like lectins/glucanases"/>
    <property type="match status" value="1"/>
</dbReference>
<gene>
    <name evidence="1" type="ORF">CGI_10011325</name>
</gene>
<dbReference type="Gene3D" id="2.60.120.920">
    <property type="match status" value="1"/>
</dbReference>
<dbReference type="PROSITE" id="PS50188">
    <property type="entry name" value="B302_SPRY"/>
    <property type="match status" value="1"/>
</dbReference>
<dbReference type="InterPro" id="IPR043136">
    <property type="entry name" value="B30.2/SPRY_sf"/>
</dbReference>
<proteinExistence type="predicted"/>
<organism evidence="1">
    <name type="scientific">Magallana gigas</name>
    <name type="common">Pacific oyster</name>
    <name type="synonym">Crassostrea gigas</name>
    <dbReference type="NCBI Taxonomy" id="29159"/>
    <lineage>
        <taxon>Eukaryota</taxon>
        <taxon>Metazoa</taxon>
        <taxon>Spiralia</taxon>
        <taxon>Lophotrochozoa</taxon>
        <taxon>Mollusca</taxon>
        <taxon>Bivalvia</taxon>
        <taxon>Autobranchia</taxon>
        <taxon>Pteriomorphia</taxon>
        <taxon>Ostreida</taxon>
        <taxon>Ostreoidea</taxon>
        <taxon>Ostreidae</taxon>
        <taxon>Magallana</taxon>
    </lineage>
</organism>
<dbReference type="EMBL" id="JH817206">
    <property type="protein sequence ID" value="EKC18734.1"/>
    <property type="molecule type" value="Genomic_DNA"/>
</dbReference>
<dbReference type="AlphaFoldDB" id="K1PIM1"/>
<protein>
    <submittedName>
        <fullName evidence="1">Uncharacterized protein</fullName>
    </submittedName>
</protein>
<dbReference type="InterPro" id="IPR013320">
    <property type="entry name" value="ConA-like_dom_sf"/>
</dbReference>
<accession>K1PIM1</accession>
<reference evidence="1" key="1">
    <citation type="journal article" date="2012" name="Nature">
        <title>The oyster genome reveals stress adaptation and complexity of shell formation.</title>
        <authorList>
            <person name="Zhang G."/>
            <person name="Fang X."/>
            <person name="Guo X."/>
            <person name="Li L."/>
            <person name="Luo R."/>
            <person name="Xu F."/>
            <person name="Yang P."/>
            <person name="Zhang L."/>
            <person name="Wang X."/>
            <person name="Qi H."/>
            <person name="Xiong Z."/>
            <person name="Que H."/>
            <person name="Xie Y."/>
            <person name="Holland P.W."/>
            <person name="Paps J."/>
            <person name="Zhu Y."/>
            <person name="Wu F."/>
            <person name="Chen Y."/>
            <person name="Wang J."/>
            <person name="Peng C."/>
            <person name="Meng J."/>
            <person name="Yang L."/>
            <person name="Liu J."/>
            <person name="Wen B."/>
            <person name="Zhang N."/>
            <person name="Huang Z."/>
            <person name="Zhu Q."/>
            <person name="Feng Y."/>
            <person name="Mount A."/>
            <person name="Hedgecock D."/>
            <person name="Xu Z."/>
            <person name="Liu Y."/>
            <person name="Domazet-Loso T."/>
            <person name="Du Y."/>
            <person name="Sun X."/>
            <person name="Zhang S."/>
            <person name="Liu B."/>
            <person name="Cheng P."/>
            <person name="Jiang X."/>
            <person name="Li J."/>
            <person name="Fan D."/>
            <person name="Wang W."/>
            <person name="Fu W."/>
            <person name="Wang T."/>
            <person name="Wang B."/>
            <person name="Zhang J."/>
            <person name="Peng Z."/>
            <person name="Li Y."/>
            <person name="Li N."/>
            <person name="Wang J."/>
            <person name="Chen M."/>
            <person name="He Y."/>
            <person name="Tan F."/>
            <person name="Song X."/>
            <person name="Zheng Q."/>
            <person name="Huang R."/>
            <person name="Yang H."/>
            <person name="Du X."/>
            <person name="Chen L."/>
            <person name="Yang M."/>
            <person name="Gaffney P.M."/>
            <person name="Wang S."/>
            <person name="Luo L."/>
            <person name="She Z."/>
            <person name="Ming Y."/>
            <person name="Huang W."/>
            <person name="Zhang S."/>
            <person name="Huang B."/>
            <person name="Zhang Y."/>
            <person name="Qu T."/>
            <person name="Ni P."/>
            <person name="Miao G."/>
            <person name="Wang J."/>
            <person name="Wang Q."/>
            <person name="Steinberg C.E."/>
            <person name="Wang H."/>
            <person name="Li N."/>
            <person name="Qian L."/>
            <person name="Zhang G."/>
            <person name="Li Y."/>
            <person name="Yang H."/>
            <person name="Liu X."/>
            <person name="Wang J."/>
            <person name="Yin Y."/>
            <person name="Wang J."/>
        </authorList>
    </citation>
    <scope>NUCLEOTIDE SEQUENCE [LARGE SCALE GENOMIC DNA]</scope>
    <source>
        <strain evidence="1">05x7-T-G4-1.051#20</strain>
    </source>
</reference>
<sequence length="200" mass="22837">MTYISEPDMTFDRDKAHKDVSISADGKVFMNISDVPSSSRLHKYKGTLCSKGICYPGRYYYAIKLDIKVIKPLDKSNLVYELGIARESAIGKHLVVEGYKFAWSMIGAHHVDCDAICLHIAHNNHLLYHEVLTKNGTRSTMERVFGFLLDTEFGQWKVFDQKLEKEICVVEFVDCSEFLYPVVAGYNPNYVEVTATFMDE</sequence>